<name>A0A139APU4_GONPJ</name>
<dbReference type="AlphaFoldDB" id="A0A139APU4"/>
<organism evidence="1 2">
    <name type="scientific">Gonapodya prolifera (strain JEL478)</name>
    <name type="common">Monoblepharis prolifera</name>
    <dbReference type="NCBI Taxonomy" id="1344416"/>
    <lineage>
        <taxon>Eukaryota</taxon>
        <taxon>Fungi</taxon>
        <taxon>Fungi incertae sedis</taxon>
        <taxon>Chytridiomycota</taxon>
        <taxon>Chytridiomycota incertae sedis</taxon>
        <taxon>Monoblepharidomycetes</taxon>
        <taxon>Monoblepharidales</taxon>
        <taxon>Gonapodyaceae</taxon>
        <taxon>Gonapodya</taxon>
    </lineage>
</organism>
<reference evidence="1 2" key="1">
    <citation type="journal article" date="2015" name="Genome Biol. Evol.">
        <title>Phylogenomic analyses indicate that early fungi evolved digesting cell walls of algal ancestors of land plants.</title>
        <authorList>
            <person name="Chang Y."/>
            <person name="Wang S."/>
            <person name="Sekimoto S."/>
            <person name="Aerts A.L."/>
            <person name="Choi C."/>
            <person name="Clum A."/>
            <person name="LaButti K.M."/>
            <person name="Lindquist E.A."/>
            <person name="Yee Ngan C."/>
            <person name="Ohm R.A."/>
            <person name="Salamov A.A."/>
            <person name="Grigoriev I.V."/>
            <person name="Spatafora J.W."/>
            <person name="Berbee M.L."/>
        </authorList>
    </citation>
    <scope>NUCLEOTIDE SEQUENCE [LARGE SCALE GENOMIC DNA]</scope>
    <source>
        <strain evidence="1 2">JEL478</strain>
    </source>
</reference>
<accession>A0A139APU4</accession>
<sequence>MCPIQLLVHIYTHNPAAPSLFANGIADQATRTADDPAGVIIALGFALWCGGGHDTGTASAEDMSVGVLADMAIALDAARRLALVRHLHKKHMTAQIDSIWRWTDTLYGYSVDTVWVIVDDVTRESAKLMLSSEEYWTRVMKVALNTSAECFGDLVVTFEKPAPMSIESGCWAALGFYKTW</sequence>
<proteinExistence type="predicted"/>
<dbReference type="Proteomes" id="UP000070544">
    <property type="component" value="Unassembled WGS sequence"/>
</dbReference>
<dbReference type="EMBL" id="KQ965741">
    <property type="protein sequence ID" value="KXS18777.1"/>
    <property type="molecule type" value="Genomic_DNA"/>
</dbReference>
<keyword evidence="2" id="KW-1185">Reference proteome</keyword>
<protein>
    <submittedName>
        <fullName evidence="1">Uncharacterized protein</fullName>
    </submittedName>
</protein>
<evidence type="ECO:0000313" key="1">
    <source>
        <dbReference type="EMBL" id="KXS18777.1"/>
    </source>
</evidence>
<gene>
    <name evidence="1" type="ORF">M427DRAFT_42414</name>
</gene>
<evidence type="ECO:0000313" key="2">
    <source>
        <dbReference type="Proteomes" id="UP000070544"/>
    </source>
</evidence>